<evidence type="ECO:0000256" key="1">
    <source>
        <dbReference type="SAM" id="SignalP"/>
    </source>
</evidence>
<evidence type="ECO:0000259" key="2">
    <source>
        <dbReference type="Pfam" id="PF09832"/>
    </source>
</evidence>
<dbReference type="Proteomes" id="UP001231616">
    <property type="component" value="Unassembled WGS sequence"/>
</dbReference>
<gene>
    <name evidence="3" type="ORF">Q3O60_11270</name>
</gene>
<organism evidence="3 4">
    <name type="scientific">Alkalimonas collagenimarina</name>
    <dbReference type="NCBI Taxonomy" id="400390"/>
    <lineage>
        <taxon>Bacteria</taxon>
        <taxon>Pseudomonadati</taxon>
        <taxon>Pseudomonadota</taxon>
        <taxon>Gammaproteobacteria</taxon>
        <taxon>Alkalimonas</taxon>
    </lineage>
</organism>
<feature type="signal peptide" evidence="1">
    <location>
        <begin position="1"/>
        <end position="19"/>
    </location>
</feature>
<dbReference type="RefSeq" id="WP_305894034.1">
    <property type="nucleotide sequence ID" value="NZ_JAUZVZ010000014.1"/>
</dbReference>
<feature type="domain" description="DUF2059" evidence="2">
    <location>
        <begin position="71"/>
        <end position="130"/>
    </location>
</feature>
<evidence type="ECO:0000313" key="3">
    <source>
        <dbReference type="EMBL" id="MDP4536772.1"/>
    </source>
</evidence>
<accession>A0ABT9H0D7</accession>
<keyword evidence="1" id="KW-0732">Signal</keyword>
<proteinExistence type="predicted"/>
<evidence type="ECO:0000313" key="4">
    <source>
        <dbReference type="Proteomes" id="UP001231616"/>
    </source>
</evidence>
<feature type="chain" id="PRO_5046863956" evidence="1">
    <location>
        <begin position="20"/>
        <end position="146"/>
    </location>
</feature>
<keyword evidence="4" id="KW-1185">Reference proteome</keyword>
<sequence>MLKKSLALSVMLLCFPLKAEPVHELLDVFGGKDQITQMQVQMVQAMSASNPMLAQYEPVLVEWTRTYMSWDEMKGPMAELYKKHFSDDEIKELLVFYRSPVGSKSVDLMPQLFAEGAQIGMNMAQKYQPQLLEMLQEAGLDLGQGN</sequence>
<dbReference type="EMBL" id="JAUZVZ010000014">
    <property type="protein sequence ID" value="MDP4536772.1"/>
    <property type="molecule type" value="Genomic_DNA"/>
</dbReference>
<protein>
    <submittedName>
        <fullName evidence="3">DUF2059 domain-containing protein</fullName>
    </submittedName>
</protein>
<reference evidence="3 4" key="1">
    <citation type="submission" date="2023-08" db="EMBL/GenBank/DDBJ databases">
        <authorList>
            <person name="Joshi A."/>
            <person name="Thite S."/>
        </authorList>
    </citation>
    <scope>NUCLEOTIDE SEQUENCE [LARGE SCALE GENOMIC DNA]</scope>
    <source>
        <strain evidence="3 4">AC40</strain>
    </source>
</reference>
<comment type="caution">
    <text evidence="3">The sequence shown here is derived from an EMBL/GenBank/DDBJ whole genome shotgun (WGS) entry which is preliminary data.</text>
</comment>
<name>A0ABT9H0D7_9GAMM</name>
<dbReference type="Pfam" id="PF09832">
    <property type="entry name" value="DUF2059"/>
    <property type="match status" value="1"/>
</dbReference>
<dbReference type="InterPro" id="IPR018637">
    <property type="entry name" value="DUF2059"/>
</dbReference>